<dbReference type="InterPro" id="IPR039425">
    <property type="entry name" value="RNA_pol_sigma-70-like"/>
</dbReference>
<dbReference type="Pfam" id="PF04542">
    <property type="entry name" value="Sigma70_r2"/>
    <property type="match status" value="1"/>
</dbReference>
<dbReference type="CDD" id="cd06171">
    <property type="entry name" value="Sigma70_r4"/>
    <property type="match status" value="1"/>
</dbReference>
<dbReference type="Proteomes" id="UP000245263">
    <property type="component" value="Chromosome 1"/>
</dbReference>
<dbReference type="InterPro" id="IPR007630">
    <property type="entry name" value="RNA_pol_sigma70_r4"/>
</dbReference>
<evidence type="ECO:0000259" key="7">
    <source>
        <dbReference type="Pfam" id="PF04545"/>
    </source>
</evidence>
<evidence type="ECO:0000256" key="1">
    <source>
        <dbReference type="ARBA" id="ARBA00010641"/>
    </source>
</evidence>
<evidence type="ECO:0000259" key="6">
    <source>
        <dbReference type="Pfam" id="PF04542"/>
    </source>
</evidence>
<reference evidence="8 9" key="1">
    <citation type="submission" date="2021-08" db="EMBL/GenBank/DDBJ databases">
        <title>Complete genome sequence of Leptospira kobayashii strain E30.</title>
        <authorList>
            <person name="Nakao R."/>
            <person name="Nakamura S."/>
            <person name="Masuzawa T."/>
            <person name="Koizumi N."/>
        </authorList>
    </citation>
    <scope>NUCLEOTIDE SEQUENCE [LARGE SCALE GENOMIC DNA]</scope>
    <source>
        <strain evidence="8 9">E30</strain>
    </source>
</reference>
<organism evidence="8 9">
    <name type="scientific">Leptospira kobayashii</name>
    <dbReference type="NCBI Taxonomy" id="1917830"/>
    <lineage>
        <taxon>Bacteria</taxon>
        <taxon>Pseudomonadati</taxon>
        <taxon>Spirochaetota</taxon>
        <taxon>Spirochaetia</taxon>
        <taxon>Leptospirales</taxon>
        <taxon>Leptospiraceae</taxon>
        <taxon>Leptospira</taxon>
    </lineage>
</organism>
<feature type="domain" description="RNA polymerase sigma-70 region 2" evidence="6">
    <location>
        <begin position="9"/>
        <end position="76"/>
    </location>
</feature>
<dbReference type="Gene3D" id="1.10.10.10">
    <property type="entry name" value="Winged helix-like DNA-binding domain superfamily/Winged helix DNA-binding domain"/>
    <property type="match status" value="1"/>
</dbReference>
<dbReference type="PANTHER" id="PTHR43133">
    <property type="entry name" value="RNA POLYMERASE ECF-TYPE SIGMA FACTO"/>
    <property type="match status" value="1"/>
</dbReference>
<evidence type="ECO:0000313" key="8">
    <source>
        <dbReference type="EMBL" id="BDA79841.1"/>
    </source>
</evidence>
<keyword evidence="4" id="KW-0238">DNA-binding</keyword>
<dbReference type="InterPro" id="IPR036388">
    <property type="entry name" value="WH-like_DNA-bd_sf"/>
</dbReference>
<sequence>MDREFLSKLFLANKGALLSYLRRLGADFHTAEDLTHEVFLRLYEKSQKGLESVESIPPLMMGIGRNLFLRHLRKAGQVHLGFSGAEIPALVQGKRRELMLVFDSILSGDELPDREKEILYLRFSDGRKLKEIAEIVKIDEKTVRSSLEKGVKVIRKVFLKEGWTWEDWE</sequence>
<comment type="similarity">
    <text evidence="1">Belongs to the sigma-70 factor family. ECF subfamily.</text>
</comment>
<dbReference type="RefSeq" id="WP_109020484.1">
    <property type="nucleotide sequence ID" value="NZ_AP025028.1"/>
</dbReference>
<name>A0ABM7ULK1_9LEPT</name>
<gene>
    <name evidence="8" type="ORF">LPTSP3_g27710</name>
</gene>
<accession>A0ABM7ULK1</accession>
<dbReference type="InterPro" id="IPR013325">
    <property type="entry name" value="RNA_pol_sigma_r2"/>
</dbReference>
<dbReference type="InterPro" id="IPR013324">
    <property type="entry name" value="RNA_pol_sigma_r3/r4-like"/>
</dbReference>
<evidence type="ECO:0000256" key="5">
    <source>
        <dbReference type="ARBA" id="ARBA00023163"/>
    </source>
</evidence>
<feature type="domain" description="RNA polymerase sigma-70 region 4" evidence="7">
    <location>
        <begin position="109"/>
        <end position="156"/>
    </location>
</feature>
<dbReference type="EMBL" id="AP025028">
    <property type="protein sequence ID" value="BDA79841.1"/>
    <property type="molecule type" value="Genomic_DNA"/>
</dbReference>
<protein>
    <submittedName>
        <fullName evidence="8">Uncharacterized protein</fullName>
    </submittedName>
</protein>
<keyword evidence="9" id="KW-1185">Reference proteome</keyword>
<keyword evidence="3" id="KW-0731">Sigma factor</keyword>
<evidence type="ECO:0000256" key="3">
    <source>
        <dbReference type="ARBA" id="ARBA00023082"/>
    </source>
</evidence>
<dbReference type="PANTHER" id="PTHR43133:SF8">
    <property type="entry name" value="RNA POLYMERASE SIGMA FACTOR HI_1459-RELATED"/>
    <property type="match status" value="1"/>
</dbReference>
<dbReference type="Pfam" id="PF04545">
    <property type="entry name" value="Sigma70_r4"/>
    <property type="match status" value="1"/>
</dbReference>
<dbReference type="SUPFAM" id="SSF88946">
    <property type="entry name" value="Sigma2 domain of RNA polymerase sigma factors"/>
    <property type="match status" value="1"/>
</dbReference>
<dbReference type="SUPFAM" id="SSF88659">
    <property type="entry name" value="Sigma3 and sigma4 domains of RNA polymerase sigma factors"/>
    <property type="match status" value="1"/>
</dbReference>
<keyword evidence="2" id="KW-0805">Transcription regulation</keyword>
<dbReference type="InterPro" id="IPR014284">
    <property type="entry name" value="RNA_pol_sigma-70_dom"/>
</dbReference>
<dbReference type="InterPro" id="IPR007627">
    <property type="entry name" value="RNA_pol_sigma70_r2"/>
</dbReference>
<dbReference type="Gene3D" id="1.10.1740.10">
    <property type="match status" value="1"/>
</dbReference>
<proteinExistence type="inferred from homology"/>
<evidence type="ECO:0000256" key="4">
    <source>
        <dbReference type="ARBA" id="ARBA00023125"/>
    </source>
</evidence>
<dbReference type="NCBIfam" id="TIGR02937">
    <property type="entry name" value="sigma70-ECF"/>
    <property type="match status" value="1"/>
</dbReference>
<keyword evidence="5" id="KW-0804">Transcription</keyword>
<evidence type="ECO:0000256" key="2">
    <source>
        <dbReference type="ARBA" id="ARBA00023015"/>
    </source>
</evidence>
<evidence type="ECO:0000313" key="9">
    <source>
        <dbReference type="Proteomes" id="UP000245263"/>
    </source>
</evidence>